<evidence type="ECO:0000313" key="2">
    <source>
        <dbReference type="EMBL" id="MCJ0826001.1"/>
    </source>
</evidence>
<evidence type="ECO:0000256" key="1">
    <source>
        <dbReference type="SAM" id="Phobius"/>
    </source>
</evidence>
<keyword evidence="3" id="KW-1185">Reference proteome</keyword>
<sequence length="78" mass="8305">MPDFEHKLLQRWTGATFIKAGLLVMLAGAAPLLLYTVVGPADGNPIGLGILMVVAVPIGFLLLGIGALRLLIAWLQRQ</sequence>
<name>A0ABT0A4U8_9GAMM</name>
<keyword evidence="1" id="KW-0812">Transmembrane</keyword>
<comment type="caution">
    <text evidence="2">The sequence shown here is derived from an EMBL/GenBank/DDBJ whole genome shotgun (WGS) entry which is preliminary data.</text>
</comment>
<dbReference type="Proteomes" id="UP001165423">
    <property type="component" value="Unassembled WGS sequence"/>
</dbReference>
<feature type="transmembrane region" description="Helical" evidence="1">
    <location>
        <begin position="12"/>
        <end position="34"/>
    </location>
</feature>
<reference evidence="2 3" key="1">
    <citation type="submission" date="2022-03" db="EMBL/GenBank/DDBJ databases">
        <title>Luteimonas soily sp. nov., a novel bacterium isolated from the soil.</title>
        <authorList>
            <person name="Zhang X."/>
        </authorList>
    </citation>
    <scope>NUCLEOTIDE SEQUENCE [LARGE SCALE GENOMIC DNA]</scope>
    <source>
        <strain evidence="2 3">50</strain>
    </source>
</reference>
<protein>
    <submittedName>
        <fullName evidence="2">Uncharacterized protein</fullName>
    </submittedName>
</protein>
<gene>
    <name evidence="2" type="ORF">MQC88_08535</name>
</gene>
<dbReference type="EMBL" id="JALGCL010000002">
    <property type="protein sequence ID" value="MCJ0826001.1"/>
    <property type="molecule type" value="Genomic_DNA"/>
</dbReference>
<proteinExistence type="predicted"/>
<organism evidence="2 3">
    <name type="scientific">Cognatiluteimonas sedimenti</name>
    <dbReference type="NCBI Taxonomy" id="2927791"/>
    <lineage>
        <taxon>Bacteria</taxon>
        <taxon>Pseudomonadati</taxon>
        <taxon>Pseudomonadota</taxon>
        <taxon>Gammaproteobacteria</taxon>
        <taxon>Lysobacterales</taxon>
        <taxon>Lysobacteraceae</taxon>
        <taxon>Cognatiluteimonas</taxon>
    </lineage>
</organism>
<keyword evidence="1" id="KW-0472">Membrane</keyword>
<evidence type="ECO:0000313" key="3">
    <source>
        <dbReference type="Proteomes" id="UP001165423"/>
    </source>
</evidence>
<keyword evidence="1" id="KW-1133">Transmembrane helix</keyword>
<dbReference type="RefSeq" id="WP_243321041.1">
    <property type="nucleotide sequence ID" value="NZ_JALGCL010000002.1"/>
</dbReference>
<feature type="transmembrane region" description="Helical" evidence="1">
    <location>
        <begin position="46"/>
        <end position="72"/>
    </location>
</feature>
<accession>A0ABT0A4U8</accession>